<proteinExistence type="predicted"/>
<dbReference type="FunFam" id="2.40.30.10:FF:000168">
    <property type="entry name" value="Elongation factor 1-alpha 2"/>
    <property type="match status" value="1"/>
</dbReference>
<dbReference type="GO" id="GO:0005525">
    <property type="term" value="F:GTP binding"/>
    <property type="evidence" value="ECO:0007669"/>
    <property type="project" value="InterPro"/>
</dbReference>
<dbReference type="SUPFAM" id="SSF50447">
    <property type="entry name" value="Translation proteins"/>
    <property type="match status" value="1"/>
</dbReference>
<dbReference type="InterPro" id="IPR009000">
    <property type="entry name" value="Transl_B-barrel_sf"/>
</dbReference>
<gene>
    <name evidence="2" type="ORF">E2I00_015170</name>
</gene>
<evidence type="ECO:0000313" key="2">
    <source>
        <dbReference type="EMBL" id="KAB0391598.1"/>
    </source>
</evidence>
<dbReference type="PANTHER" id="PTHR44830:SF1">
    <property type="entry name" value="TR-TYPE G DOMAIN-CONTAINING PROTEIN"/>
    <property type="match status" value="1"/>
</dbReference>
<dbReference type="Pfam" id="PF03144">
    <property type="entry name" value="GTP_EFTU_D2"/>
    <property type="match status" value="1"/>
</dbReference>
<organism evidence="2 3">
    <name type="scientific">Balaenoptera physalus</name>
    <name type="common">Fin whale</name>
    <name type="synonym">Balaena physalus</name>
    <dbReference type="NCBI Taxonomy" id="9770"/>
    <lineage>
        <taxon>Eukaryota</taxon>
        <taxon>Metazoa</taxon>
        <taxon>Chordata</taxon>
        <taxon>Craniata</taxon>
        <taxon>Vertebrata</taxon>
        <taxon>Euteleostomi</taxon>
        <taxon>Mammalia</taxon>
        <taxon>Eutheria</taxon>
        <taxon>Laurasiatheria</taxon>
        <taxon>Artiodactyla</taxon>
        <taxon>Whippomorpha</taxon>
        <taxon>Cetacea</taxon>
        <taxon>Mysticeti</taxon>
        <taxon>Balaenopteridae</taxon>
        <taxon>Balaenoptera</taxon>
    </lineage>
</organism>
<feature type="domain" description="Translation elongation factor EFTu-like" evidence="1">
    <location>
        <begin position="59"/>
        <end position="125"/>
    </location>
</feature>
<keyword evidence="3" id="KW-1185">Reference proteome</keyword>
<dbReference type="InterPro" id="IPR004161">
    <property type="entry name" value="EFTu-like_2"/>
</dbReference>
<dbReference type="CDD" id="cd03693">
    <property type="entry name" value="EF1_alpha_II"/>
    <property type="match status" value="1"/>
</dbReference>
<sequence length="142" mass="15209">MLEPSASMPWFKGWTVSPRNGNASSAMLLEALDCILPPIHPTDKSLCLPLQDIYKIGIGTVPLGRGETGVLKPSMVVTFAPVNITTQVKSVEMHHEALSKALPGDSVGFNVKNMSVKDVRHGNVVGDSKNDPLMEAGGFQLK</sequence>
<dbReference type="AlphaFoldDB" id="A0A643BV84"/>
<dbReference type="OrthoDB" id="342024at2759"/>
<accession>A0A643BV84</accession>
<reference evidence="2 3" key="1">
    <citation type="journal article" date="2019" name="PLoS ONE">
        <title>Genomic analyses reveal an absence of contemporary introgressive admixture between fin whales and blue whales, despite known hybrids.</title>
        <authorList>
            <person name="Westbury M.V."/>
            <person name="Petersen B."/>
            <person name="Lorenzen E.D."/>
        </authorList>
    </citation>
    <scope>NUCLEOTIDE SEQUENCE [LARGE SCALE GENOMIC DNA]</scope>
    <source>
        <strain evidence="2">FinWhale-01</strain>
    </source>
</reference>
<evidence type="ECO:0000259" key="1">
    <source>
        <dbReference type="Pfam" id="PF03144"/>
    </source>
</evidence>
<protein>
    <recommendedName>
        <fullName evidence="1">Translation elongation factor EFTu-like domain-containing protein</fullName>
    </recommendedName>
</protein>
<dbReference type="PANTHER" id="PTHR44830">
    <property type="entry name" value="ELONGATION FACTOR 1 ALPHA"/>
    <property type="match status" value="1"/>
</dbReference>
<dbReference type="EMBL" id="SGJD01004408">
    <property type="protein sequence ID" value="KAB0391598.1"/>
    <property type="molecule type" value="Genomic_DNA"/>
</dbReference>
<name>A0A643BV84_BALPH</name>
<dbReference type="Gene3D" id="2.40.30.10">
    <property type="entry name" value="Translation factors"/>
    <property type="match status" value="1"/>
</dbReference>
<evidence type="ECO:0000313" key="3">
    <source>
        <dbReference type="Proteomes" id="UP000437017"/>
    </source>
</evidence>
<dbReference type="Proteomes" id="UP000437017">
    <property type="component" value="Unassembled WGS sequence"/>
</dbReference>
<comment type="caution">
    <text evidence="2">The sequence shown here is derived from an EMBL/GenBank/DDBJ whole genome shotgun (WGS) entry which is preliminary data.</text>
</comment>